<evidence type="ECO:0000256" key="3">
    <source>
        <dbReference type="ARBA" id="ARBA00022475"/>
    </source>
</evidence>
<dbReference type="PANTHER" id="PTHR32196">
    <property type="entry name" value="ABC TRANSPORTER PERMEASE PROTEIN YPHD-RELATED-RELATED"/>
    <property type="match status" value="1"/>
</dbReference>
<keyword evidence="9" id="KW-1185">Reference proteome</keyword>
<dbReference type="PANTHER" id="PTHR32196:SF72">
    <property type="entry name" value="RIBOSE IMPORT PERMEASE PROTEIN RBSC"/>
    <property type="match status" value="1"/>
</dbReference>
<dbReference type="CDD" id="cd06579">
    <property type="entry name" value="TM_PBP1_transp_AraH_like"/>
    <property type="match status" value="1"/>
</dbReference>
<evidence type="ECO:0008006" key="10">
    <source>
        <dbReference type="Google" id="ProtNLM"/>
    </source>
</evidence>
<organism evidence="8 9">
    <name type="scientific">Litorivicinus lipolyticus</name>
    <dbReference type="NCBI Taxonomy" id="418701"/>
    <lineage>
        <taxon>Bacteria</taxon>
        <taxon>Pseudomonadati</taxon>
        <taxon>Pseudomonadota</taxon>
        <taxon>Gammaproteobacteria</taxon>
        <taxon>Oceanospirillales</taxon>
        <taxon>Litorivicinaceae</taxon>
        <taxon>Litorivicinus</taxon>
    </lineage>
</organism>
<evidence type="ECO:0000256" key="4">
    <source>
        <dbReference type="ARBA" id="ARBA00022692"/>
    </source>
</evidence>
<feature type="transmembrane region" description="Helical" evidence="7">
    <location>
        <begin position="286"/>
        <end position="303"/>
    </location>
</feature>
<feature type="transmembrane region" description="Helical" evidence="7">
    <location>
        <begin position="428"/>
        <end position="447"/>
    </location>
</feature>
<proteinExistence type="inferred from homology"/>
<feature type="transmembrane region" description="Helical" evidence="7">
    <location>
        <begin position="365"/>
        <end position="383"/>
    </location>
</feature>
<accession>A0A5Q2Q7G3</accession>
<feature type="transmembrane region" description="Helical" evidence="7">
    <location>
        <begin position="206"/>
        <end position="224"/>
    </location>
</feature>
<evidence type="ECO:0000256" key="6">
    <source>
        <dbReference type="ARBA" id="ARBA00023136"/>
    </source>
</evidence>
<dbReference type="InterPro" id="IPR001851">
    <property type="entry name" value="ABC_transp_permease"/>
</dbReference>
<evidence type="ECO:0000313" key="9">
    <source>
        <dbReference type="Proteomes" id="UP000388235"/>
    </source>
</evidence>
<dbReference type="OrthoDB" id="5422926at2"/>
<keyword evidence="3" id="KW-1003">Cell membrane</keyword>
<gene>
    <name evidence="8" type="ORF">GH975_04675</name>
</gene>
<feature type="transmembrane region" description="Helical" evidence="7">
    <location>
        <begin position="459"/>
        <end position="477"/>
    </location>
</feature>
<keyword evidence="5 7" id="KW-1133">Transmembrane helix</keyword>
<dbReference type="GO" id="GO:0022857">
    <property type="term" value="F:transmembrane transporter activity"/>
    <property type="evidence" value="ECO:0007669"/>
    <property type="project" value="InterPro"/>
</dbReference>
<feature type="transmembrane region" description="Helical" evidence="7">
    <location>
        <begin position="22"/>
        <end position="39"/>
    </location>
</feature>
<keyword evidence="6 7" id="KW-0472">Membrane</keyword>
<evidence type="ECO:0000256" key="5">
    <source>
        <dbReference type="ARBA" id="ARBA00022989"/>
    </source>
</evidence>
<feature type="transmembrane region" description="Helical" evidence="7">
    <location>
        <begin position="59"/>
        <end position="77"/>
    </location>
</feature>
<evidence type="ECO:0000313" key="8">
    <source>
        <dbReference type="EMBL" id="QGG79908.1"/>
    </source>
</evidence>
<comment type="subcellular location">
    <subcellularLocation>
        <location evidence="1">Cell inner membrane</location>
        <topology evidence="1">Multi-pass membrane protein</topology>
    </subcellularLocation>
</comment>
<dbReference type="Pfam" id="PF02653">
    <property type="entry name" value="BPD_transp_2"/>
    <property type="match status" value="1"/>
</dbReference>
<evidence type="ECO:0000256" key="1">
    <source>
        <dbReference type="ARBA" id="ARBA00004429"/>
    </source>
</evidence>
<dbReference type="EMBL" id="CP045871">
    <property type="protein sequence ID" value="QGG79908.1"/>
    <property type="molecule type" value="Genomic_DNA"/>
</dbReference>
<protein>
    <recommendedName>
        <fullName evidence="10">Sugar ABC transporter permease</fullName>
    </recommendedName>
</protein>
<evidence type="ECO:0000256" key="2">
    <source>
        <dbReference type="ARBA" id="ARBA00007942"/>
    </source>
</evidence>
<name>A0A5Q2Q7G3_9GAMM</name>
<feature type="transmembrane region" description="Helical" evidence="7">
    <location>
        <begin position="310"/>
        <end position="328"/>
    </location>
</feature>
<dbReference type="RefSeq" id="WP_153713412.1">
    <property type="nucleotide sequence ID" value="NZ_CP045871.1"/>
</dbReference>
<keyword evidence="4 7" id="KW-0812">Transmembrane</keyword>
<dbReference type="KEGG" id="llp:GH975_04675"/>
<comment type="similarity">
    <text evidence="2">Belongs to the binding-protein-dependent transport system permease family. AraH/RbsC subfamily.</text>
</comment>
<dbReference type="AlphaFoldDB" id="A0A5Q2Q7G3"/>
<evidence type="ECO:0000256" key="7">
    <source>
        <dbReference type="SAM" id="Phobius"/>
    </source>
</evidence>
<dbReference type="GO" id="GO:0005886">
    <property type="term" value="C:plasma membrane"/>
    <property type="evidence" value="ECO:0007669"/>
    <property type="project" value="UniProtKB-SubCell"/>
</dbReference>
<feature type="transmembrane region" description="Helical" evidence="7">
    <location>
        <begin position="124"/>
        <end position="143"/>
    </location>
</feature>
<dbReference type="Proteomes" id="UP000388235">
    <property type="component" value="Chromosome"/>
</dbReference>
<feature type="transmembrane region" description="Helical" evidence="7">
    <location>
        <begin position="97"/>
        <end position="117"/>
    </location>
</feature>
<feature type="transmembrane region" description="Helical" evidence="7">
    <location>
        <begin position="255"/>
        <end position="274"/>
    </location>
</feature>
<sequence length="506" mass="53752">MPDTHANPRFAMALANYFKKDWSGALLAVVILAVAIELVTDGKPFFHPSNLMTILNNSAALGVIAGGMTLVILTAGIDLSVGSVMGMTAALVGYVASYWGFPPLLAILFGLALGLSIGLIHGTLVARFGMPAFIVTLAGLSIWRGTGHLTTGAQASPKLDPVFDYFGRYNPLAPFREAYKDGSLPDFLMPLGSWVDANWIEYFRTFQMSLVIFLLFFVVLGLIVKHTKLGRYIYAIGSNEQGARQAGINVRLYKVLAYVICSMTAAFAALMFLGRAPYAKSDYGQMWELDAIAAVVIGGTSLFGGRGSILGTFLGVILLKLISNGLTLAQLNTFWQMVVLGMIILLAVGIDIVRQSATPRKIKQVLLAVGAASLLFASIHPVSQFVSAQISVMEHHSASAIVLQGASLAPTQAQRLLDAGAMAQTVEIISSTWVAGTLLLLMTLMGFASMARPGRSTSLTMLGVTVLAGLVLSAGSWPGLPVLALGVTALLGSLYTDTLFDQARRV</sequence>
<reference evidence="8 9" key="1">
    <citation type="submission" date="2019-11" db="EMBL/GenBank/DDBJ databases">
        <authorList>
            <person name="Khan S.A."/>
            <person name="Jeon C.O."/>
            <person name="Chun B.H."/>
        </authorList>
    </citation>
    <scope>NUCLEOTIDE SEQUENCE [LARGE SCALE GENOMIC DNA]</scope>
    <source>
        <strain evidence="8 9">IMCC 1097</strain>
    </source>
</reference>
<feature type="transmembrane region" description="Helical" evidence="7">
    <location>
        <begin position="334"/>
        <end position="353"/>
    </location>
</feature>